<reference evidence="1 2" key="1">
    <citation type="journal article" date="2018" name="J. Biol. Chem.">
        <title>Discovery of the actinoplanic acid pathway in Streptomyces rapamycinicus reveals a genetically conserved synergism with rapamycin.</title>
        <authorList>
            <person name="Mrak P."/>
            <person name="Krastel P."/>
            <person name="Pivk Lukancic P."/>
            <person name="Tao J."/>
            <person name="Pistorius D."/>
            <person name="Moore C.M."/>
        </authorList>
    </citation>
    <scope>NUCLEOTIDE SEQUENCE [LARGE SCALE GENOMIC DNA]</scope>
    <source>
        <strain evidence="1 2">NRRL 5491</strain>
    </source>
</reference>
<sequence>MRTPCEYRKLADGKFTEFQPCDTGEELDLDSDGDVRAYS</sequence>
<dbReference type="Proteomes" id="UP000281594">
    <property type="component" value="Unassembled WGS sequence"/>
</dbReference>
<dbReference type="AlphaFoldDB" id="A0A3L8R509"/>
<organism evidence="1 2">
    <name type="scientific">Streptomyces rapamycinicus (strain ATCC 29253 / DSM 41530 / NRRL 5491 / AYB-994)</name>
    <name type="common">Streptomyces hygroscopicus (strain ATCC 29253)</name>
    <dbReference type="NCBI Taxonomy" id="1343740"/>
    <lineage>
        <taxon>Bacteria</taxon>
        <taxon>Bacillati</taxon>
        <taxon>Actinomycetota</taxon>
        <taxon>Actinomycetes</taxon>
        <taxon>Kitasatosporales</taxon>
        <taxon>Streptomycetaceae</taxon>
        <taxon>Streptomyces</taxon>
        <taxon>Streptomyces violaceusniger group</taxon>
    </lineage>
</organism>
<comment type="caution">
    <text evidence="1">The sequence shown here is derived from an EMBL/GenBank/DDBJ whole genome shotgun (WGS) entry which is preliminary data.</text>
</comment>
<protein>
    <submittedName>
        <fullName evidence="1">Uncharacterized protein</fullName>
    </submittedName>
</protein>
<evidence type="ECO:0000313" key="1">
    <source>
        <dbReference type="EMBL" id="RLV74650.1"/>
    </source>
</evidence>
<gene>
    <name evidence="1" type="ORF">D3C57_135530</name>
</gene>
<name>A0A3L8R509_STRRN</name>
<accession>A0A3L8R509</accession>
<proteinExistence type="predicted"/>
<evidence type="ECO:0000313" key="2">
    <source>
        <dbReference type="Proteomes" id="UP000281594"/>
    </source>
</evidence>
<dbReference type="EMBL" id="QYCY01000002">
    <property type="protein sequence ID" value="RLV74650.1"/>
    <property type="molecule type" value="Genomic_DNA"/>
</dbReference>